<feature type="transmembrane region" description="Helical" evidence="5">
    <location>
        <begin position="21"/>
        <end position="42"/>
    </location>
</feature>
<evidence type="ECO:0000313" key="7">
    <source>
        <dbReference type="EMBL" id="MDF0591302.1"/>
    </source>
</evidence>
<evidence type="ECO:0000256" key="2">
    <source>
        <dbReference type="ARBA" id="ARBA00022692"/>
    </source>
</evidence>
<dbReference type="Proteomes" id="UP001220010">
    <property type="component" value="Unassembled WGS sequence"/>
</dbReference>
<dbReference type="PROSITE" id="PS51012">
    <property type="entry name" value="ABC_TM2"/>
    <property type="match status" value="1"/>
</dbReference>
<gene>
    <name evidence="7" type="ORF">P0O15_09040</name>
</gene>
<protein>
    <submittedName>
        <fullName evidence="7">ABC transporter permease</fullName>
    </submittedName>
</protein>
<comment type="caution">
    <text evidence="7">The sequence shown here is derived from an EMBL/GenBank/DDBJ whole genome shotgun (WGS) entry which is preliminary data.</text>
</comment>
<keyword evidence="4 5" id="KW-0472">Membrane</keyword>
<evidence type="ECO:0000259" key="6">
    <source>
        <dbReference type="PROSITE" id="PS51012"/>
    </source>
</evidence>
<evidence type="ECO:0000256" key="1">
    <source>
        <dbReference type="ARBA" id="ARBA00004141"/>
    </source>
</evidence>
<dbReference type="PANTHER" id="PTHR43332">
    <property type="entry name" value="INNER MEMBRANE TRANSPORT PERMEASE YADH-RELATED"/>
    <property type="match status" value="1"/>
</dbReference>
<dbReference type="PIRSF" id="PIRSF006648">
    <property type="entry name" value="DrrB"/>
    <property type="match status" value="1"/>
</dbReference>
<dbReference type="InterPro" id="IPR052522">
    <property type="entry name" value="ABC-2_transport_permease"/>
</dbReference>
<dbReference type="PANTHER" id="PTHR43332:SF2">
    <property type="entry name" value="INNER MEMBRANE TRANSPORT PERMEASE YADH"/>
    <property type="match status" value="1"/>
</dbReference>
<keyword evidence="2 5" id="KW-0812">Transmembrane</keyword>
<feature type="transmembrane region" description="Helical" evidence="5">
    <location>
        <begin position="171"/>
        <end position="190"/>
    </location>
</feature>
<feature type="transmembrane region" description="Helical" evidence="5">
    <location>
        <begin position="54"/>
        <end position="75"/>
    </location>
</feature>
<dbReference type="PRINTS" id="PR00164">
    <property type="entry name" value="ABC2TRNSPORT"/>
</dbReference>
<keyword evidence="3 5" id="KW-1133">Transmembrane helix</keyword>
<evidence type="ECO:0000256" key="4">
    <source>
        <dbReference type="ARBA" id="ARBA00023136"/>
    </source>
</evidence>
<dbReference type="InterPro" id="IPR013525">
    <property type="entry name" value="ABC2_TM"/>
</dbReference>
<proteinExistence type="predicted"/>
<accession>A0ABT5X9E0</accession>
<comment type="subcellular location">
    <subcellularLocation>
        <location evidence="1">Membrane</location>
        <topology evidence="1">Multi-pass membrane protein</topology>
    </subcellularLocation>
</comment>
<name>A0ABT5X9E0_9EURY</name>
<keyword evidence="8" id="KW-1185">Reference proteome</keyword>
<evidence type="ECO:0000256" key="3">
    <source>
        <dbReference type="ARBA" id="ARBA00022989"/>
    </source>
</evidence>
<feature type="transmembrane region" description="Helical" evidence="5">
    <location>
        <begin position="107"/>
        <end position="132"/>
    </location>
</feature>
<feature type="transmembrane region" description="Helical" evidence="5">
    <location>
        <begin position="221"/>
        <end position="242"/>
    </location>
</feature>
<evidence type="ECO:0000313" key="8">
    <source>
        <dbReference type="Proteomes" id="UP001220010"/>
    </source>
</evidence>
<dbReference type="InterPro" id="IPR047817">
    <property type="entry name" value="ABC2_TM_bact-type"/>
</dbReference>
<sequence length="247" mass="26623">MKLADAYSILWADLVVLHRRLARFLVTTLVSPLLYLVAFGWGLGRGITVDGMSYFAFVVPGIIALTAMNSSFTGAGTRLNVDRLYFKSFDECLMAPISPSSLLLGKALVGAVRGLASSAAFMILAVLISPAFALSPLFLASLIITCLMFSFLGVLAALISKSHEDMGTFSSLILLPMTFLGGTFFSLSQVPEALRFALYAFPLTHSSLCIRAAVLEQPFPWTSFLVMVGFFGVFSAGCYLVLKRASI</sequence>
<dbReference type="EMBL" id="JARFPK010000034">
    <property type="protein sequence ID" value="MDF0591302.1"/>
    <property type="molecule type" value="Genomic_DNA"/>
</dbReference>
<feature type="domain" description="ABC transmembrane type-2" evidence="6">
    <location>
        <begin position="23"/>
        <end position="245"/>
    </location>
</feature>
<organism evidence="7 8">
    <name type="scientific">Candidatus Methanocrinis natronophilus</name>
    <dbReference type="NCBI Taxonomy" id="3033396"/>
    <lineage>
        <taxon>Archaea</taxon>
        <taxon>Methanobacteriati</taxon>
        <taxon>Methanobacteriota</taxon>
        <taxon>Stenosarchaea group</taxon>
        <taxon>Methanomicrobia</taxon>
        <taxon>Methanotrichales</taxon>
        <taxon>Methanotrichaceae</taxon>
        <taxon>Methanocrinis</taxon>
    </lineage>
</organism>
<dbReference type="InterPro" id="IPR000412">
    <property type="entry name" value="ABC_2_transport"/>
</dbReference>
<reference evidence="7 8" key="1">
    <citation type="submission" date="2023-03" db="EMBL/GenBank/DDBJ databases">
        <title>WGS of Methanotrichaceae archaeon Mx.</title>
        <authorList>
            <person name="Sorokin D.Y."/>
            <person name="Merkel A.Y."/>
        </authorList>
    </citation>
    <scope>NUCLEOTIDE SEQUENCE [LARGE SCALE GENOMIC DNA]</scope>
    <source>
        <strain evidence="7 8">Mx</strain>
    </source>
</reference>
<feature type="transmembrane region" description="Helical" evidence="5">
    <location>
        <begin position="138"/>
        <end position="159"/>
    </location>
</feature>
<evidence type="ECO:0000256" key="5">
    <source>
        <dbReference type="SAM" id="Phobius"/>
    </source>
</evidence>
<dbReference type="RefSeq" id="WP_316967036.1">
    <property type="nucleotide sequence ID" value="NZ_JARFPK010000034.1"/>
</dbReference>
<dbReference type="Pfam" id="PF01061">
    <property type="entry name" value="ABC2_membrane"/>
    <property type="match status" value="1"/>
</dbReference>